<comment type="caution">
    <text evidence="1">The sequence shown here is derived from an EMBL/GenBank/DDBJ whole genome shotgun (WGS) entry which is preliminary data.</text>
</comment>
<dbReference type="RefSeq" id="WP_145679382.1">
    <property type="nucleotide sequence ID" value="NZ_VITF01000017.1"/>
</dbReference>
<organism evidence="1 2">
    <name type="scientific">Azospirillum brasilense</name>
    <dbReference type="NCBI Taxonomy" id="192"/>
    <lineage>
        <taxon>Bacteria</taxon>
        <taxon>Pseudomonadati</taxon>
        <taxon>Pseudomonadota</taxon>
        <taxon>Alphaproteobacteria</taxon>
        <taxon>Rhodospirillales</taxon>
        <taxon>Azospirillaceae</taxon>
        <taxon>Azospirillum</taxon>
    </lineage>
</organism>
<evidence type="ECO:0008006" key="3">
    <source>
        <dbReference type="Google" id="ProtNLM"/>
    </source>
</evidence>
<protein>
    <recommendedName>
        <fullName evidence="3">Guanylate cyclase domain-containing protein</fullName>
    </recommendedName>
</protein>
<dbReference type="InterPro" id="IPR029787">
    <property type="entry name" value="Nucleotide_cyclase"/>
</dbReference>
<proteinExistence type="predicted"/>
<name>A0A560AMW5_AZOBR</name>
<dbReference type="SUPFAM" id="SSF55073">
    <property type="entry name" value="Nucleotide cyclase"/>
    <property type="match status" value="1"/>
</dbReference>
<evidence type="ECO:0000313" key="1">
    <source>
        <dbReference type="EMBL" id="TWA61698.1"/>
    </source>
</evidence>
<dbReference type="AlphaFoldDB" id="A0A560AMW5"/>
<dbReference type="EMBL" id="VITF01000017">
    <property type="protein sequence ID" value="TWA61698.1"/>
    <property type="molecule type" value="Genomic_DNA"/>
</dbReference>
<dbReference type="Proteomes" id="UP000316083">
    <property type="component" value="Unassembled WGS sequence"/>
</dbReference>
<accession>A0A560AMW5</accession>
<reference evidence="1 2" key="1">
    <citation type="submission" date="2019-06" db="EMBL/GenBank/DDBJ databases">
        <title>Genomic Encyclopedia of Type Strains, Phase IV (KMG-V): Genome sequencing to study the core and pangenomes of soil and plant-associated prokaryotes.</title>
        <authorList>
            <person name="Whitman W."/>
        </authorList>
    </citation>
    <scope>NUCLEOTIDE SEQUENCE [LARGE SCALE GENOMIC DNA]</scope>
    <source>
        <strain evidence="1 2">BR 11796</strain>
    </source>
</reference>
<gene>
    <name evidence="1" type="ORF">FBZ82_11772</name>
</gene>
<sequence length="227" mass="25740">MNLENYYVSFIDILGFSDMVRYDCQSPPGKERYLKKLMEVHDLTTLIQSEHEGLGLVQFSDSIVVSLPYNCSKFPQFLDVVIKIQAMLFMSGILCRGGIAIGKHFMKDRFLFSDGLIEAYRLESTVAKNPRIVISDELIQLLYPAGLMGSGIPLVHESDNVMFAHYFSKLSATDAWSMLQIFLNGNSKASPSVKEKIRWLIEYYNSTFPEHIMLEQPKFLGATVCAN</sequence>
<evidence type="ECO:0000313" key="2">
    <source>
        <dbReference type="Proteomes" id="UP000316083"/>
    </source>
</evidence>